<organism evidence="11 12">
    <name type="scientific">Marinospirillum celere</name>
    <dbReference type="NCBI Taxonomy" id="1122252"/>
    <lineage>
        <taxon>Bacteria</taxon>
        <taxon>Pseudomonadati</taxon>
        <taxon>Pseudomonadota</taxon>
        <taxon>Gammaproteobacteria</taxon>
        <taxon>Oceanospirillales</taxon>
        <taxon>Oceanospirillaceae</taxon>
        <taxon>Marinospirillum</taxon>
    </lineage>
</organism>
<dbReference type="InterPro" id="IPR000780">
    <property type="entry name" value="CheR_MeTrfase"/>
</dbReference>
<evidence type="ECO:0000256" key="8">
    <source>
        <dbReference type="SAM" id="MobiDB-lite"/>
    </source>
</evidence>
<dbReference type="RefSeq" id="WP_091957621.1">
    <property type="nucleotide sequence ID" value="NZ_FOLH01000001.1"/>
</dbReference>
<name>A0A1I1DTJ7_9GAMM</name>
<sequence length="839" mass="94341">MTDESTVLSDSEANESQKPYWIAVGASAGGLDALKDLLSAFDTNINATIIIAQHLDPKHPTLLKDLLSRSTRLPVHLVEENIRPQPGEIYIISPGHNALVEQGQLQLKPAAEVGPKPSASMLMTSLAEDQGEQCIGVILSGTGTDGSEGVMAIKSANGLVITQSEETAKYSGMPKAAVDTGFVDLTLPPAAIAHEIQDFIVSAGKTLSKLSVPKVKSSLEKIFQRIYDQTGYDFSGYKMKTIQRRIARRMAVHKVVTLDDYVTLFLSSGKEVESLFKDLLISVTSFFRDKQAFEDLALTLDKLLEETEDQDQLRIWVPGCANGEEAYSIAILLQQARSRLQKEVPFQVFATDIDEFALSQARRGIFSQSQVKEVPDELLKKYFTLKGDQYFIQKRIRDQVVFARQNVIMDPPFSRLDLISCRNLLIYFSAELQKQVFKTFHFALNSRGYLFLGKSEAADPELFEPLVKQSQIFVRKKTSISKRRDQASSAASLLGSRKHKDDQQPALSQEKKNVAEQIDRMLIEKLLPTAAVLDSEGQVMHLRGNVSPYLSFPQGRIDTNILSLIRDELKIDTRALLQKARQEGQASTQALFYNQNQAEKALFLNMKEVELEESGKLYVLTFTEVDLSEAFISGTGLLSEEGQISNENLRREINVFKERLQSSIEDLETTNEELQSTNEELQSANEELQSTNEELQTANEELQSTNEELSTVNEELEVKTYELEQANSHLENMLAHMNENIILVDHRLRVQRFTARASEFFDLVSSDLGQTITTLGINLDLPNFRQALLNAIEKNAEEAFPVKVENEDLLLRLVPYQSNHNQQVEGVMLFFEHKRHARL</sequence>
<dbReference type="OrthoDB" id="9816309at2"/>
<dbReference type="InterPro" id="IPR050903">
    <property type="entry name" value="Bact_Chemotaxis_MeTrfase"/>
</dbReference>
<evidence type="ECO:0000256" key="6">
    <source>
        <dbReference type="PROSITE-ProRule" id="PRU00050"/>
    </source>
</evidence>
<keyword evidence="3" id="KW-0489">Methyltransferase</keyword>
<dbReference type="Gene3D" id="3.40.50.180">
    <property type="entry name" value="Methylesterase CheB, C-terminal domain"/>
    <property type="match status" value="1"/>
</dbReference>
<evidence type="ECO:0000259" key="9">
    <source>
        <dbReference type="PROSITE" id="PS50122"/>
    </source>
</evidence>
<dbReference type="Pfam" id="PF01739">
    <property type="entry name" value="CheR"/>
    <property type="match status" value="1"/>
</dbReference>
<feature type="active site" evidence="6">
    <location>
        <position position="54"/>
    </location>
</feature>
<dbReference type="PROSITE" id="PS50122">
    <property type="entry name" value="CHEB"/>
    <property type="match status" value="1"/>
</dbReference>
<dbReference type="STRING" id="1122252.SAMN05660443_0091"/>
<dbReference type="EC" id="2.1.1.80" evidence="2"/>
<feature type="active site" evidence="6">
    <location>
        <position position="145"/>
    </location>
</feature>
<dbReference type="SUPFAM" id="SSF53335">
    <property type="entry name" value="S-adenosyl-L-methionine-dependent methyltransferases"/>
    <property type="match status" value="1"/>
</dbReference>
<keyword evidence="5" id="KW-0949">S-adenosyl-L-methionine</keyword>
<keyword evidence="6" id="KW-0145">Chemotaxis</keyword>
<feature type="domain" description="CheB-type methylesterase" evidence="9">
    <location>
        <begin position="22"/>
        <end position="203"/>
    </location>
</feature>
<dbReference type="PANTHER" id="PTHR24422">
    <property type="entry name" value="CHEMOTAXIS PROTEIN METHYLTRANSFERASE"/>
    <property type="match status" value="1"/>
</dbReference>
<dbReference type="InterPro" id="IPR029063">
    <property type="entry name" value="SAM-dependent_MTases_sf"/>
</dbReference>
<dbReference type="GO" id="GO:0006935">
    <property type="term" value="P:chemotaxis"/>
    <property type="evidence" value="ECO:0007669"/>
    <property type="project" value="UniProtKB-UniRule"/>
</dbReference>
<evidence type="ECO:0000256" key="4">
    <source>
        <dbReference type="ARBA" id="ARBA00022679"/>
    </source>
</evidence>
<dbReference type="GO" id="GO:0008984">
    <property type="term" value="F:protein-glutamate methylesterase activity"/>
    <property type="evidence" value="ECO:0007669"/>
    <property type="project" value="InterPro"/>
</dbReference>
<dbReference type="Pfam" id="PF01339">
    <property type="entry name" value="CheB_methylest"/>
    <property type="match status" value="1"/>
</dbReference>
<dbReference type="GO" id="GO:0005737">
    <property type="term" value="C:cytoplasm"/>
    <property type="evidence" value="ECO:0007669"/>
    <property type="project" value="InterPro"/>
</dbReference>
<dbReference type="EMBL" id="FOLH01000001">
    <property type="protein sequence ID" value="SFB78285.1"/>
    <property type="molecule type" value="Genomic_DNA"/>
</dbReference>
<proteinExistence type="predicted"/>
<dbReference type="GO" id="GO:0000156">
    <property type="term" value="F:phosphorelay response regulator activity"/>
    <property type="evidence" value="ECO:0007669"/>
    <property type="project" value="InterPro"/>
</dbReference>
<dbReference type="InterPro" id="IPR036804">
    <property type="entry name" value="CheR_N_sf"/>
</dbReference>
<feature type="active site" evidence="6">
    <location>
        <position position="27"/>
    </location>
</feature>
<evidence type="ECO:0000259" key="10">
    <source>
        <dbReference type="PROSITE" id="PS50123"/>
    </source>
</evidence>
<keyword evidence="4" id="KW-0808">Transferase</keyword>
<dbReference type="SUPFAM" id="SSF52738">
    <property type="entry name" value="Methylesterase CheB, C-terminal domain"/>
    <property type="match status" value="1"/>
</dbReference>
<dbReference type="Gene3D" id="3.30.450.20">
    <property type="entry name" value="PAS domain"/>
    <property type="match status" value="1"/>
</dbReference>
<feature type="coiled-coil region" evidence="7">
    <location>
        <begin position="646"/>
        <end position="733"/>
    </location>
</feature>
<evidence type="ECO:0000313" key="12">
    <source>
        <dbReference type="Proteomes" id="UP000199058"/>
    </source>
</evidence>
<feature type="domain" description="CheR-type methyltransferase" evidence="10">
    <location>
        <begin position="207"/>
        <end position="457"/>
    </location>
</feature>
<dbReference type="PRINTS" id="PR00996">
    <property type="entry name" value="CHERMTFRASE"/>
</dbReference>
<dbReference type="SUPFAM" id="SSF57997">
    <property type="entry name" value="Tropomyosin"/>
    <property type="match status" value="1"/>
</dbReference>
<gene>
    <name evidence="11" type="ORF">SAMN05660443_0091</name>
</gene>
<accession>A0A1I1DTJ7</accession>
<comment type="catalytic activity">
    <reaction evidence="1">
        <text>L-glutamyl-[protein] + S-adenosyl-L-methionine = [protein]-L-glutamate 5-O-methyl ester + S-adenosyl-L-homocysteine</text>
        <dbReference type="Rhea" id="RHEA:24452"/>
        <dbReference type="Rhea" id="RHEA-COMP:10208"/>
        <dbReference type="Rhea" id="RHEA-COMP:10311"/>
        <dbReference type="ChEBI" id="CHEBI:29973"/>
        <dbReference type="ChEBI" id="CHEBI:57856"/>
        <dbReference type="ChEBI" id="CHEBI:59789"/>
        <dbReference type="ChEBI" id="CHEBI:82795"/>
        <dbReference type="EC" id="2.1.1.80"/>
    </reaction>
</comment>
<evidence type="ECO:0000256" key="3">
    <source>
        <dbReference type="ARBA" id="ARBA00022603"/>
    </source>
</evidence>
<dbReference type="Pfam" id="PF03705">
    <property type="entry name" value="CheR_N"/>
    <property type="match status" value="1"/>
</dbReference>
<evidence type="ECO:0000256" key="2">
    <source>
        <dbReference type="ARBA" id="ARBA00012534"/>
    </source>
</evidence>
<dbReference type="Pfam" id="PF13596">
    <property type="entry name" value="PAS_10"/>
    <property type="match status" value="1"/>
</dbReference>
<evidence type="ECO:0000256" key="1">
    <source>
        <dbReference type="ARBA" id="ARBA00001541"/>
    </source>
</evidence>
<reference evidence="11 12" key="1">
    <citation type="submission" date="2016-10" db="EMBL/GenBank/DDBJ databases">
        <authorList>
            <person name="de Groot N.N."/>
        </authorList>
    </citation>
    <scope>NUCLEOTIDE SEQUENCE [LARGE SCALE GENOMIC DNA]</scope>
    <source>
        <strain evidence="11 12">DSM 18438</strain>
    </source>
</reference>
<dbReference type="GO" id="GO:0008983">
    <property type="term" value="F:protein-glutamate O-methyltransferase activity"/>
    <property type="evidence" value="ECO:0007669"/>
    <property type="project" value="UniProtKB-EC"/>
</dbReference>
<dbReference type="PROSITE" id="PS50123">
    <property type="entry name" value="CHER"/>
    <property type="match status" value="1"/>
</dbReference>
<evidence type="ECO:0000256" key="7">
    <source>
        <dbReference type="SAM" id="Coils"/>
    </source>
</evidence>
<dbReference type="SMART" id="SM00138">
    <property type="entry name" value="MeTrc"/>
    <property type="match status" value="1"/>
</dbReference>
<dbReference type="GO" id="GO:0032259">
    <property type="term" value="P:methylation"/>
    <property type="evidence" value="ECO:0007669"/>
    <property type="project" value="UniProtKB-KW"/>
</dbReference>
<evidence type="ECO:0000313" key="11">
    <source>
        <dbReference type="EMBL" id="SFB78285.1"/>
    </source>
</evidence>
<dbReference type="InterPro" id="IPR022642">
    <property type="entry name" value="CheR_C"/>
</dbReference>
<dbReference type="InterPro" id="IPR000673">
    <property type="entry name" value="Sig_transdc_resp-reg_Me-estase"/>
</dbReference>
<keyword evidence="7" id="KW-0175">Coiled coil</keyword>
<protein>
    <recommendedName>
        <fullName evidence="2">protein-glutamate O-methyltransferase</fullName>
        <ecNumber evidence="2">2.1.1.80</ecNumber>
    </recommendedName>
</protein>
<evidence type="ECO:0000256" key="5">
    <source>
        <dbReference type="ARBA" id="ARBA00022691"/>
    </source>
</evidence>
<feature type="region of interest" description="Disordered" evidence="8">
    <location>
        <begin position="489"/>
        <end position="510"/>
    </location>
</feature>
<dbReference type="PANTHER" id="PTHR24422:SF27">
    <property type="entry name" value="PROTEIN-GLUTAMATE O-METHYLTRANSFERASE"/>
    <property type="match status" value="1"/>
</dbReference>
<dbReference type="Gene3D" id="1.10.155.10">
    <property type="entry name" value="Chemotaxis receptor methyltransferase CheR, N-terminal domain"/>
    <property type="match status" value="1"/>
</dbReference>
<dbReference type="Gene3D" id="3.40.50.150">
    <property type="entry name" value="Vaccinia Virus protein VP39"/>
    <property type="match status" value="1"/>
</dbReference>
<dbReference type="InterPro" id="IPR035909">
    <property type="entry name" value="CheB_C"/>
</dbReference>
<keyword evidence="12" id="KW-1185">Reference proteome</keyword>
<dbReference type="AlphaFoldDB" id="A0A1I1DTJ7"/>
<feature type="compositionally biased region" description="Basic and acidic residues" evidence="8">
    <location>
        <begin position="499"/>
        <end position="510"/>
    </location>
</feature>
<keyword evidence="6" id="KW-0378">Hydrolase</keyword>
<dbReference type="InterPro" id="IPR022641">
    <property type="entry name" value="CheR_N"/>
</dbReference>
<dbReference type="Proteomes" id="UP000199058">
    <property type="component" value="Unassembled WGS sequence"/>
</dbReference>
<dbReference type="CDD" id="cd16434">
    <property type="entry name" value="CheB-CheR_fusion"/>
    <property type="match status" value="1"/>
</dbReference>
<dbReference type="SUPFAM" id="SSF47757">
    <property type="entry name" value="Chemotaxis receptor methyltransferase CheR, N-terminal domain"/>
    <property type="match status" value="1"/>
</dbReference>